<organism evidence="2 3">
    <name type="scientific">Halorussus limi</name>
    <dbReference type="NCBI Taxonomy" id="2938695"/>
    <lineage>
        <taxon>Archaea</taxon>
        <taxon>Methanobacteriati</taxon>
        <taxon>Methanobacteriota</taxon>
        <taxon>Stenosarchaea group</taxon>
        <taxon>Halobacteria</taxon>
        <taxon>Halobacteriales</taxon>
        <taxon>Haladaptataceae</taxon>
        <taxon>Halorussus</taxon>
    </lineage>
</organism>
<reference evidence="2 3" key="1">
    <citation type="submission" date="2022-04" db="EMBL/GenBank/DDBJ databases">
        <title>Diverse halophilic archaea isolated from saline environments.</title>
        <authorList>
            <person name="Cui H.-L."/>
        </authorList>
    </citation>
    <scope>NUCLEOTIDE SEQUENCE [LARGE SCALE GENOMIC DNA]</scope>
    <source>
        <strain evidence="2 3">XZYJT49</strain>
    </source>
</reference>
<dbReference type="EMBL" id="CP096659">
    <property type="protein sequence ID" value="UPV73790.1"/>
    <property type="molecule type" value="Genomic_DNA"/>
</dbReference>
<keyword evidence="1" id="KW-0812">Transmembrane</keyword>
<name>A0A8U0HS36_9EURY</name>
<dbReference type="KEGG" id="halx:M0R89_14735"/>
<accession>A0A8U0HS36</accession>
<dbReference type="GeneID" id="72186480"/>
<gene>
    <name evidence="2" type="ORF">M0R89_14735</name>
</gene>
<dbReference type="AlphaFoldDB" id="A0A8U0HS36"/>
<evidence type="ECO:0000256" key="1">
    <source>
        <dbReference type="SAM" id="Phobius"/>
    </source>
</evidence>
<keyword evidence="1" id="KW-1133">Transmembrane helix</keyword>
<proteinExistence type="predicted"/>
<keyword evidence="3" id="KW-1185">Reference proteome</keyword>
<evidence type="ECO:0000313" key="3">
    <source>
        <dbReference type="Proteomes" id="UP000830729"/>
    </source>
</evidence>
<keyword evidence="1" id="KW-0472">Membrane</keyword>
<evidence type="ECO:0000313" key="2">
    <source>
        <dbReference type="EMBL" id="UPV73790.1"/>
    </source>
</evidence>
<dbReference type="Proteomes" id="UP000830729">
    <property type="component" value="Chromosome"/>
</dbReference>
<sequence length="48" mass="5031">MSEHLETRVRLIGAGVQTSLFGLAIVEYDSVGFALVLLGTLVTLGGLI</sequence>
<feature type="transmembrane region" description="Helical" evidence="1">
    <location>
        <begin position="20"/>
        <end position="47"/>
    </location>
</feature>
<dbReference type="RefSeq" id="WP_248649842.1">
    <property type="nucleotide sequence ID" value="NZ_CP096659.1"/>
</dbReference>
<protein>
    <submittedName>
        <fullName evidence="2">Uncharacterized protein</fullName>
    </submittedName>
</protein>